<dbReference type="GO" id="GO:0020037">
    <property type="term" value="F:heme binding"/>
    <property type="evidence" value="ECO:0007669"/>
    <property type="project" value="InterPro"/>
</dbReference>
<dbReference type="GO" id="GO:0017004">
    <property type="term" value="P:cytochrome complex assembly"/>
    <property type="evidence" value="ECO:0007669"/>
    <property type="project" value="UniProtKB-KW"/>
</dbReference>
<keyword evidence="6" id="KW-1185">Reference proteome</keyword>
<keyword evidence="4" id="KW-0472">Membrane</keyword>
<name>A0A2M9ZYJ1_9LEPT</name>
<gene>
    <name evidence="5" type="ORF">CH365_09900</name>
</gene>
<reference evidence="5 6" key="1">
    <citation type="submission" date="2017-07" db="EMBL/GenBank/DDBJ databases">
        <title>Leptospira spp. isolated from tropical soils.</title>
        <authorList>
            <person name="Thibeaux R."/>
            <person name="Iraola G."/>
            <person name="Ferres I."/>
            <person name="Bierque E."/>
            <person name="Girault D."/>
            <person name="Soupe-Gilbert M.-E."/>
            <person name="Picardeau M."/>
            <person name="Goarant C."/>
        </authorList>
    </citation>
    <scope>NUCLEOTIDE SEQUENCE [LARGE SCALE GENOMIC DNA]</scope>
    <source>
        <strain evidence="5 6">ES4-C-A1</strain>
    </source>
</reference>
<keyword evidence="2" id="KW-0408">Iron</keyword>
<keyword evidence="2" id="KW-0479">Metal-binding</keyword>
<protein>
    <submittedName>
        <fullName evidence="5">Cytochrome C biogenesis protein</fullName>
    </submittedName>
</protein>
<dbReference type="OrthoDB" id="337106at2"/>
<evidence type="ECO:0000313" key="5">
    <source>
        <dbReference type="EMBL" id="PJZ77061.1"/>
    </source>
</evidence>
<evidence type="ECO:0000256" key="4">
    <source>
        <dbReference type="ARBA" id="ARBA00023136"/>
    </source>
</evidence>
<dbReference type="InterPro" id="IPR004329">
    <property type="entry name" value="CcmE"/>
</dbReference>
<dbReference type="SUPFAM" id="SSF82093">
    <property type="entry name" value="Heme chaperone CcmE"/>
    <property type="match status" value="1"/>
</dbReference>
<dbReference type="GO" id="GO:0017003">
    <property type="term" value="P:protein-heme linkage"/>
    <property type="evidence" value="ECO:0007669"/>
    <property type="project" value="InterPro"/>
</dbReference>
<dbReference type="Pfam" id="PF03100">
    <property type="entry name" value="CcmE"/>
    <property type="match status" value="1"/>
</dbReference>
<evidence type="ECO:0000256" key="2">
    <source>
        <dbReference type="ARBA" id="ARBA00022617"/>
    </source>
</evidence>
<dbReference type="InterPro" id="IPR036127">
    <property type="entry name" value="CcmE-like_sf"/>
</dbReference>
<evidence type="ECO:0000256" key="1">
    <source>
        <dbReference type="ARBA" id="ARBA00004370"/>
    </source>
</evidence>
<organism evidence="5 6">
    <name type="scientific">Leptospira neocaledonica</name>
    <dbReference type="NCBI Taxonomy" id="2023192"/>
    <lineage>
        <taxon>Bacteria</taxon>
        <taxon>Pseudomonadati</taxon>
        <taxon>Spirochaetota</taxon>
        <taxon>Spirochaetia</taxon>
        <taxon>Leptospirales</taxon>
        <taxon>Leptospiraceae</taxon>
        <taxon>Leptospira</taxon>
    </lineage>
</organism>
<dbReference type="GO" id="GO:0005886">
    <property type="term" value="C:plasma membrane"/>
    <property type="evidence" value="ECO:0007669"/>
    <property type="project" value="InterPro"/>
</dbReference>
<evidence type="ECO:0000313" key="6">
    <source>
        <dbReference type="Proteomes" id="UP000231843"/>
    </source>
</evidence>
<dbReference type="EMBL" id="NPEA01000005">
    <property type="protein sequence ID" value="PJZ77061.1"/>
    <property type="molecule type" value="Genomic_DNA"/>
</dbReference>
<evidence type="ECO:0000256" key="3">
    <source>
        <dbReference type="ARBA" id="ARBA00022748"/>
    </source>
</evidence>
<keyword evidence="2" id="KW-0349">Heme</keyword>
<dbReference type="AlphaFoldDB" id="A0A2M9ZYJ1"/>
<keyword evidence="3" id="KW-0201">Cytochrome c-type biogenesis</keyword>
<accession>A0A2M9ZYJ1</accession>
<comment type="subcellular location">
    <subcellularLocation>
        <location evidence="1">Membrane</location>
    </subcellularLocation>
</comment>
<comment type="caution">
    <text evidence="5">The sequence shown here is derived from an EMBL/GenBank/DDBJ whole genome shotgun (WGS) entry which is preliminary data.</text>
</comment>
<sequence>MNVKFTVLASIIAISLGTIAFFSSKETSYTLLDASDLAANPTKYEPDDLLRVRGFVKLGSVVREGKTAKFVLQLNEKEVPVFFTGATLLPDAFKEGTRARVDGVWKNGVIVADKVEAKCASKYEAGYKGEGEDKEY</sequence>
<dbReference type="Gene3D" id="2.40.50.140">
    <property type="entry name" value="Nucleic acid-binding proteins"/>
    <property type="match status" value="1"/>
</dbReference>
<dbReference type="RefSeq" id="WP_100768418.1">
    <property type="nucleotide sequence ID" value="NZ_NPEA01000005.1"/>
</dbReference>
<dbReference type="Proteomes" id="UP000231843">
    <property type="component" value="Unassembled WGS sequence"/>
</dbReference>
<dbReference type="InterPro" id="IPR012340">
    <property type="entry name" value="NA-bd_OB-fold"/>
</dbReference>
<proteinExistence type="predicted"/>